<keyword evidence="2" id="KW-1185">Reference proteome</keyword>
<dbReference type="KEGG" id="dho:Dia5BBH33_19900"/>
<name>A0A8D4UW43_9FIRM</name>
<dbReference type="RefSeq" id="WP_144269263.1">
    <property type="nucleotide sequence ID" value="NZ_AP019697.1"/>
</dbReference>
<dbReference type="AlphaFoldDB" id="A0A8D4UW43"/>
<proteinExistence type="predicted"/>
<dbReference type="GeneID" id="92717190"/>
<evidence type="ECO:0000313" key="1">
    <source>
        <dbReference type="EMBL" id="BBK26055.1"/>
    </source>
</evidence>
<dbReference type="EMBL" id="AP019697">
    <property type="protein sequence ID" value="BBK26055.1"/>
    <property type="molecule type" value="Genomic_DNA"/>
</dbReference>
<dbReference type="Proteomes" id="UP000320585">
    <property type="component" value="Chromosome"/>
</dbReference>
<accession>A0A8D4UW43</accession>
<reference evidence="2" key="1">
    <citation type="submission" date="2019-05" db="EMBL/GenBank/DDBJ databases">
        <title>Complete genome sequencing of Dialister sp. strain 5BBH33.</title>
        <authorList>
            <person name="Sakamoto M."/>
            <person name="Murakami T."/>
            <person name="Mori H."/>
        </authorList>
    </citation>
    <scope>NUCLEOTIDE SEQUENCE [LARGE SCALE GENOMIC DNA]</scope>
    <source>
        <strain evidence="2">5BBH33</strain>
    </source>
</reference>
<sequence>MKRPQKVTREDRLSQYARKMYEKEKIGKQWEEELPEDKKKNGKKIRTILNRRLRHDKNLEVPANGGAYRKEAEWRE</sequence>
<gene>
    <name evidence="1" type="ORF">Dia5BBH33_19900</name>
</gene>
<evidence type="ECO:0000313" key="2">
    <source>
        <dbReference type="Proteomes" id="UP000320585"/>
    </source>
</evidence>
<organism evidence="1 2">
    <name type="scientific">Dialister hominis</name>
    <dbReference type="NCBI Taxonomy" id="2582419"/>
    <lineage>
        <taxon>Bacteria</taxon>
        <taxon>Bacillati</taxon>
        <taxon>Bacillota</taxon>
        <taxon>Negativicutes</taxon>
        <taxon>Veillonellales</taxon>
        <taxon>Veillonellaceae</taxon>
        <taxon>Dialister</taxon>
    </lineage>
</organism>
<dbReference type="OrthoDB" id="9959743at2"/>
<protein>
    <submittedName>
        <fullName evidence="1">Uncharacterized protein</fullName>
    </submittedName>
</protein>